<dbReference type="Proteomes" id="UP000253594">
    <property type="component" value="Unassembled WGS sequence"/>
</dbReference>
<keyword evidence="2" id="KW-0238">DNA-binding</keyword>
<evidence type="ECO:0000313" key="5">
    <source>
        <dbReference type="EMBL" id="RCI71451.1"/>
    </source>
</evidence>
<evidence type="ECO:0000256" key="1">
    <source>
        <dbReference type="ARBA" id="ARBA00023015"/>
    </source>
</evidence>
<dbReference type="PROSITE" id="PS50943">
    <property type="entry name" value="HTH_CROC1"/>
    <property type="match status" value="1"/>
</dbReference>
<evidence type="ECO:0000256" key="2">
    <source>
        <dbReference type="ARBA" id="ARBA00023125"/>
    </source>
</evidence>
<dbReference type="Gene3D" id="1.10.260.40">
    <property type="entry name" value="lambda repressor-like DNA-binding domains"/>
    <property type="match status" value="1"/>
</dbReference>
<protein>
    <submittedName>
        <fullName evidence="5">XRE family transcriptional regulator</fullName>
    </submittedName>
</protein>
<dbReference type="EMBL" id="QORE01001405">
    <property type="protein sequence ID" value="RCI71451.1"/>
    <property type="molecule type" value="Genomic_DNA"/>
</dbReference>
<dbReference type="InterPro" id="IPR050807">
    <property type="entry name" value="TransReg_Diox_bact_type"/>
</dbReference>
<dbReference type="GO" id="GO:0003677">
    <property type="term" value="F:DNA binding"/>
    <property type="evidence" value="ECO:0007669"/>
    <property type="project" value="UniProtKB-KW"/>
</dbReference>
<feature type="domain" description="HTH cro/C1-type" evidence="4">
    <location>
        <begin position="49"/>
        <end position="98"/>
    </location>
</feature>
<accession>A0A367M2N2</accession>
<dbReference type="CDD" id="cd00093">
    <property type="entry name" value="HTH_XRE"/>
    <property type="match status" value="1"/>
</dbReference>
<organism evidence="5 6">
    <name type="scientific">Pseudomonas aeruginosa</name>
    <dbReference type="NCBI Taxonomy" id="287"/>
    <lineage>
        <taxon>Bacteria</taxon>
        <taxon>Pseudomonadati</taxon>
        <taxon>Pseudomonadota</taxon>
        <taxon>Gammaproteobacteria</taxon>
        <taxon>Pseudomonadales</taxon>
        <taxon>Pseudomonadaceae</taxon>
        <taxon>Pseudomonas</taxon>
    </lineage>
</organism>
<evidence type="ECO:0000313" key="6">
    <source>
        <dbReference type="Proteomes" id="UP000253594"/>
    </source>
</evidence>
<dbReference type="InterPro" id="IPR001387">
    <property type="entry name" value="Cro/C1-type_HTH"/>
</dbReference>
<dbReference type="InterPro" id="IPR010982">
    <property type="entry name" value="Lambda_DNA-bd_dom_sf"/>
</dbReference>
<reference evidence="5 6" key="1">
    <citation type="submission" date="2018-07" db="EMBL/GenBank/DDBJ databases">
        <title>Mechanisms of high-level aminoglycoside resistance among Gram-negative pathogens in Brazil.</title>
        <authorList>
            <person name="Ballaben A.S."/>
            <person name="Darini A.L.C."/>
            <person name="Doi Y."/>
        </authorList>
    </citation>
    <scope>NUCLEOTIDE SEQUENCE [LARGE SCALE GENOMIC DNA]</scope>
    <source>
        <strain evidence="5 6">B2-305</strain>
    </source>
</reference>
<feature type="non-terminal residue" evidence="5">
    <location>
        <position position="98"/>
    </location>
</feature>
<dbReference type="PANTHER" id="PTHR46797">
    <property type="entry name" value="HTH-TYPE TRANSCRIPTIONAL REGULATOR"/>
    <property type="match status" value="1"/>
</dbReference>
<comment type="caution">
    <text evidence="5">The sequence shown here is derived from an EMBL/GenBank/DDBJ whole genome shotgun (WGS) entry which is preliminary data.</text>
</comment>
<sequence>MEEVRQWEAARWTAGNGMCTIMRKTATVSNILPNPTERPSVLEHVSGNVRRLRLQAGLSQEALARAASVSRRMLVGIESGDVNVSLSTLDRIAAALGV</sequence>
<dbReference type="GO" id="GO:0003700">
    <property type="term" value="F:DNA-binding transcription factor activity"/>
    <property type="evidence" value="ECO:0007669"/>
    <property type="project" value="TreeGrafter"/>
</dbReference>
<gene>
    <name evidence="5" type="ORF">DT376_29055</name>
</gene>
<proteinExistence type="predicted"/>
<name>A0A367M2N2_PSEAI</name>
<dbReference type="SUPFAM" id="SSF47413">
    <property type="entry name" value="lambda repressor-like DNA-binding domains"/>
    <property type="match status" value="1"/>
</dbReference>
<dbReference type="Pfam" id="PF01381">
    <property type="entry name" value="HTH_3"/>
    <property type="match status" value="1"/>
</dbReference>
<dbReference type="PANTHER" id="PTHR46797:SF23">
    <property type="entry name" value="HTH-TYPE TRANSCRIPTIONAL REGULATOR SUTR"/>
    <property type="match status" value="1"/>
</dbReference>
<evidence type="ECO:0000256" key="3">
    <source>
        <dbReference type="ARBA" id="ARBA00023163"/>
    </source>
</evidence>
<evidence type="ECO:0000259" key="4">
    <source>
        <dbReference type="PROSITE" id="PS50943"/>
    </source>
</evidence>
<dbReference type="SMART" id="SM00530">
    <property type="entry name" value="HTH_XRE"/>
    <property type="match status" value="1"/>
</dbReference>
<keyword evidence="1" id="KW-0805">Transcription regulation</keyword>
<dbReference type="GO" id="GO:0005829">
    <property type="term" value="C:cytosol"/>
    <property type="evidence" value="ECO:0007669"/>
    <property type="project" value="TreeGrafter"/>
</dbReference>
<dbReference type="AlphaFoldDB" id="A0A367M2N2"/>
<keyword evidence="3" id="KW-0804">Transcription</keyword>